<keyword evidence="4" id="KW-0418">Kinase</keyword>
<dbReference type="CDD" id="cd00156">
    <property type="entry name" value="REC"/>
    <property type="match status" value="1"/>
</dbReference>
<dbReference type="Pfam" id="PF02518">
    <property type="entry name" value="HATPase_c"/>
    <property type="match status" value="1"/>
</dbReference>
<dbReference type="Gene3D" id="3.40.50.2300">
    <property type="match status" value="2"/>
</dbReference>
<dbReference type="PROSITE" id="PS50109">
    <property type="entry name" value="HIS_KIN"/>
    <property type="match status" value="1"/>
</dbReference>
<dbReference type="InterPro" id="IPR013656">
    <property type="entry name" value="PAS_4"/>
</dbReference>
<dbReference type="PROSITE" id="PS50112">
    <property type="entry name" value="PAS"/>
    <property type="match status" value="1"/>
</dbReference>
<dbReference type="PRINTS" id="PR00344">
    <property type="entry name" value="BCTRLSENSOR"/>
</dbReference>
<dbReference type="Proteomes" id="UP000635983">
    <property type="component" value="Unassembled WGS sequence"/>
</dbReference>
<accession>A0A917PWR9</accession>
<dbReference type="Gene3D" id="1.10.287.130">
    <property type="match status" value="1"/>
</dbReference>
<evidence type="ECO:0000259" key="8">
    <source>
        <dbReference type="PROSITE" id="PS50110"/>
    </source>
</evidence>
<dbReference type="GO" id="GO:0000155">
    <property type="term" value="F:phosphorelay sensor kinase activity"/>
    <property type="evidence" value="ECO:0007669"/>
    <property type="project" value="InterPro"/>
</dbReference>
<dbReference type="PANTHER" id="PTHR43065:SF49">
    <property type="entry name" value="HISTIDINE KINASE"/>
    <property type="match status" value="1"/>
</dbReference>
<evidence type="ECO:0000256" key="3">
    <source>
        <dbReference type="ARBA" id="ARBA00022553"/>
    </source>
</evidence>
<feature type="coiled-coil region" evidence="6">
    <location>
        <begin position="284"/>
        <end position="332"/>
    </location>
</feature>
<feature type="modified residue" description="4-aspartylphosphate" evidence="5">
    <location>
        <position position="631"/>
    </location>
</feature>
<dbReference type="InterPro" id="IPR005467">
    <property type="entry name" value="His_kinase_dom"/>
</dbReference>
<dbReference type="InterPro" id="IPR003661">
    <property type="entry name" value="HisK_dim/P_dom"/>
</dbReference>
<dbReference type="SUPFAM" id="SSF47384">
    <property type="entry name" value="Homodimeric domain of signal transducing histidine kinase"/>
    <property type="match status" value="1"/>
</dbReference>
<protein>
    <recommendedName>
        <fullName evidence="2">histidine kinase</fullName>
        <ecNumber evidence="2">2.7.13.3</ecNumber>
    </recommendedName>
</protein>
<dbReference type="Gene3D" id="3.30.565.10">
    <property type="entry name" value="Histidine kinase-like ATPase, C-terminal domain"/>
    <property type="match status" value="1"/>
</dbReference>
<sequence length="841" mass="92213">MSQYLGFERLFRVSPNAYLLLSPERVILDANEAYLSVTGRTIEELSGRTLEEAFPPGPDPSAEERQLLDALDRVVERKQQDNLPIIRYRIPDTSHGDLVLLDRYWSTTLSPILDARGELDAILLSTADITDLHAARQQSTSDAEVKPIAHLAEGIISRGLALQAEGQQLRRVFEQAPGFVCFLRGPEHVFELTNRAYDTLVDGRALIGMPLAQALPEMREQGIVSRLDECYRAGEPFIARQMRVMIQRGGRLEEIFADFVFQPVLGADGYAAGIFIQGQDVTGQKRSEDELSRYRLRLEELVAERTRELARSEAERLQAEQALTQIQKLEAVGKLTGGVAHDFNNVLQVIGGNLQLLKIGKEMSAPSVQRIDSALEAVERGARLASQLLAFARQQPLAPKPVDLGAMLERMSNALLRALGEAVEIEVAIDEGLWLTFVDPGSLESVVLNLAINARDSMEGGGHLTLRARNVVLQDEQFVGHAEVLPGDYVQLSVIDEGCGMSEDVRIRAFEPFFTTKRDGLGSGLGLSMVYGFVKQSGGHITLNSDPGGGTAVVLFLPRCVDGASVQGVQDERGVQGGSERILVVEDDPNVRATSVAILQELGYVVTEARDAVEALDLLRQGQAFDLIFSDVVMPGSVSCMDMAKEARRLLPDVSVLFASGYPENVITPSGRLDEGVELLNKPYGIEQLSRKVRRLLGDSVGDTVHAVSEADTCVAVESEAQSQDEDSGLRILLVEDDATLRMLTGEVISELGHRVDECESGEEALERLQPGAFDVLFTDVGLQGMTGIELIRHARERDPSIKVVVASGYPVNPQEHGLDRIEVMLKPYDVQSVRRLLDRL</sequence>
<dbReference type="Pfam" id="PF08448">
    <property type="entry name" value="PAS_4"/>
    <property type="match status" value="2"/>
</dbReference>
<dbReference type="SMART" id="SM00388">
    <property type="entry name" value="HisKA"/>
    <property type="match status" value="1"/>
</dbReference>
<dbReference type="InterPro" id="IPR003594">
    <property type="entry name" value="HATPase_dom"/>
</dbReference>
<name>A0A917PWR9_9PSED</name>
<dbReference type="Pfam" id="PF00072">
    <property type="entry name" value="Response_reg"/>
    <property type="match status" value="2"/>
</dbReference>
<keyword evidence="12" id="KW-1185">Reference proteome</keyword>
<dbReference type="SUPFAM" id="SSF55874">
    <property type="entry name" value="ATPase domain of HSP90 chaperone/DNA topoisomerase II/histidine kinase"/>
    <property type="match status" value="1"/>
</dbReference>
<proteinExistence type="predicted"/>
<dbReference type="InterPro" id="IPR011006">
    <property type="entry name" value="CheY-like_superfamily"/>
</dbReference>
<reference evidence="11" key="2">
    <citation type="submission" date="2020-09" db="EMBL/GenBank/DDBJ databases">
        <authorList>
            <person name="Sun Q."/>
            <person name="Ohkuma M."/>
        </authorList>
    </citation>
    <scope>NUCLEOTIDE SEQUENCE</scope>
    <source>
        <strain evidence="11">JCM 30078</strain>
    </source>
</reference>
<evidence type="ECO:0000259" key="10">
    <source>
        <dbReference type="PROSITE" id="PS50113"/>
    </source>
</evidence>
<dbReference type="EC" id="2.7.13.3" evidence="2"/>
<dbReference type="NCBIfam" id="TIGR00229">
    <property type="entry name" value="sensory_box"/>
    <property type="match status" value="1"/>
</dbReference>
<dbReference type="PROSITE" id="PS50110">
    <property type="entry name" value="RESPONSE_REGULATORY"/>
    <property type="match status" value="2"/>
</dbReference>
<feature type="domain" description="Response regulatory" evidence="8">
    <location>
        <begin position="731"/>
        <end position="841"/>
    </location>
</feature>
<evidence type="ECO:0000256" key="1">
    <source>
        <dbReference type="ARBA" id="ARBA00000085"/>
    </source>
</evidence>
<dbReference type="SUPFAM" id="SSF55785">
    <property type="entry name" value="PYP-like sensor domain (PAS domain)"/>
    <property type="match status" value="2"/>
</dbReference>
<reference evidence="11" key="1">
    <citation type="journal article" date="2014" name="Int. J. Syst. Evol. Microbiol.">
        <title>Complete genome sequence of Corynebacterium casei LMG S-19264T (=DSM 44701T), isolated from a smear-ripened cheese.</title>
        <authorList>
            <consortium name="US DOE Joint Genome Institute (JGI-PGF)"/>
            <person name="Walter F."/>
            <person name="Albersmeier A."/>
            <person name="Kalinowski J."/>
            <person name="Ruckert C."/>
        </authorList>
    </citation>
    <scope>NUCLEOTIDE SEQUENCE</scope>
    <source>
        <strain evidence="11">JCM 30078</strain>
    </source>
</reference>
<evidence type="ECO:0000256" key="6">
    <source>
        <dbReference type="SAM" id="Coils"/>
    </source>
</evidence>
<dbReference type="InterPro" id="IPR035965">
    <property type="entry name" value="PAS-like_dom_sf"/>
</dbReference>
<keyword evidence="3 5" id="KW-0597">Phosphoprotein</keyword>
<dbReference type="InterPro" id="IPR036890">
    <property type="entry name" value="HATPase_C_sf"/>
</dbReference>
<feature type="domain" description="PAC" evidence="10">
    <location>
        <begin position="238"/>
        <end position="293"/>
    </location>
</feature>
<gene>
    <name evidence="11" type="ORF">GCM10009304_24020</name>
</gene>
<evidence type="ECO:0000256" key="2">
    <source>
        <dbReference type="ARBA" id="ARBA00012438"/>
    </source>
</evidence>
<dbReference type="InterPro" id="IPR000014">
    <property type="entry name" value="PAS"/>
</dbReference>
<comment type="caution">
    <text evidence="11">The sequence shown here is derived from an EMBL/GenBank/DDBJ whole genome shotgun (WGS) entry which is preliminary data.</text>
</comment>
<feature type="domain" description="PAS" evidence="9">
    <location>
        <begin position="3"/>
        <end position="78"/>
    </location>
</feature>
<dbReference type="SMART" id="SM00387">
    <property type="entry name" value="HATPase_c"/>
    <property type="match status" value="1"/>
</dbReference>
<dbReference type="Gene3D" id="3.30.450.20">
    <property type="entry name" value="PAS domain"/>
    <property type="match status" value="2"/>
</dbReference>
<keyword evidence="4" id="KW-0808">Transferase</keyword>
<feature type="domain" description="Histidine kinase" evidence="7">
    <location>
        <begin position="338"/>
        <end position="561"/>
    </location>
</feature>
<evidence type="ECO:0000259" key="7">
    <source>
        <dbReference type="PROSITE" id="PS50109"/>
    </source>
</evidence>
<evidence type="ECO:0000259" key="9">
    <source>
        <dbReference type="PROSITE" id="PS50112"/>
    </source>
</evidence>
<dbReference type="InterPro" id="IPR004358">
    <property type="entry name" value="Sig_transdc_His_kin-like_C"/>
</dbReference>
<dbReference type="PROSITE" id="PS50113">
    <property type="entry name" value="PAC"/>
    <property type="match status" value="2"/>
</dbReference>
<dbReference type="InterPro" id="IPR036097">
    <property type="entry name" value="HisK_dim/P_sf"/>
</dbReference>
<dbReference type="CDD" id="cd00082">
    <property type="entry name" value="HisKA"/>
    <property type="match status" value="1"/>
</dbReference>
<dbReference type="SMART" id="SM00091">
    <property type="entry name" value="PAS"/>
    <property type="match status" value="2"/>
</dbReference>
<feature type="modified residue" description="4-aspartylphosphate" evidence="5">
    <location>
        <position position="780"/>
    </location>
</feature>
<feature type="domain" description="Response regulatory" evidence="8">
    <location>
        <begin position="581"/>
        <end position="697"/>
    </location>
</feature>
<dbReference type="SUPFAM" id="SSF52172">
    <property type="entry name" value="CheY-like"/>
    <property type="match status" value="2"/>
</dbReference>
<dbReference type="EMBL" id="BMPO01000005">
    <property type="protein sequence ID" value="GGJ97327.1"/>
    <property type="molecule type" value="Genomic_DNA"/>
</dbReference>
<dbReference type="InterPro" id="IPR001789">
    <property type="entry name" value="Sig_transdc_resp-reg_receiver"/>
</dbReference>
<dbReference type="SMART" id="SM00448">
    <property type="entry name" value="REC"/>
    <property type="match status" value="2"/>
</dbReference>
<keyword evidence="6" id="KW-0175">Coiled coil</keyword>
<dbReference type="AlphaFoldDB" id="A0A917PWR9"/>
<evidence type="ECO:0000256" key="5">
    <source>
        <dbReference type="PROSITE-ProRule" id="PRU00169"/>
    </source>
</evidence>
<dbReference type="RefSeq" id="WP_188983479.1">
    <property type="nucleotide sequence ID" value="NZ_BMPO01000005.1"/>
</dbReference>
<evidence type="ECO:0000256" key="4">
    <source>
        <dbReference type="ARBA" id="ARBA00022777"/>
    </source>
</evidence>
<feature type="domain" description="PAC" evidence="10">
    <location>
        <begin position="84"/>
        <end position="141"/>
    </location>
</feature>
<comment type="catalytic activity">
    <reaction evidence="1">
        <text>ATP + protein L-histidine = ADP + protein N-phospho-L-histidine.</text>
        <dbReference type="EC" id="2.7.13.3"/>
    </reaction>
</comment>
<evidence type="ECO:0000313" key="11">
    <source>
        <dbReference type="EMBL" id="GGJ97327.1"/>
    </source>
</evidence>
<dbReference type="InterPro" id="IPR000700">
    <property type="entry name" value="PAS-assoc_C"/>
</dbReference>
<evidence type="ECO:0000313" key="12">
    <source>
        <dbReference type="Proteomes" id="UP000635983"/>
    </source>
</evidence>
<organism evidence="11 12">
    <name type="scientific">Pseudomonas matsuisoli</name>
    <dbReference type="NCBI Taxonomy" id="1515666"/>
    <lineage>
        <taxon>Bacteria</taxon>
        <taxon>Pseudomonadati</taxon>
        <taxon>Pseudomonadota</taxon>
        <taxon>Gammaproteobacteria</taxon>
        <taxon>Pseudomonadales</taxon>
        <taxon>Pseudomonadaceae</taxon>
        <taxon>Pseudomonas</taxon>
    </lineage>
</organism>
<dbReference type="CDD" id="cd00130">
    <property type="entry name" value="PAS"/>
    <property type="match status" value="1"/>
</dbReference>
<dbReference type="PANTHER" id="PTHR43065">
    <property type="entry name" value="SENSOR HISTIDINE KINASE"/>
    <property type="match status" value="1"/>
</dbReference>